<evidence type="ECO:0000259" key="8">
    <source>
        <dbReference type="PROSITE" id="PS50109"/>
    </source>
</evidence>
<reference evidence="10 11" key="1">
    <citation type="submission" date="2023-07" db="EMBL/GenBank/DDBJ databases">
        <title>Sorghum-associated microbial communities from plants grown in Nebraska, USA.</title>
        <authorList>
            <person name="Schachtman D."/>
        </authorList>
    </citation>
    <scope>NUCLEOTIDE SEQUENCE [LARGE SCALE GENOMIC DNA]</scope>
    <source>
        <strain evidence="10 11">BE187</strain>
    </source>
</reference>
<dbReference type="CDD" id="cd00082">
    <property type="entry name" value="HisKA"/>
    <property type="match status" value="1"/>
</dbReference>
<dbReference type="CDD" id="cd16922">
    <property type="entry name" value="HATPase_EvgS-ArcB-TorS-like"/>
    <property type="match status" value="1"/>
</dbReference>
<dbReference type="PROSITE" id="PS50110">
    <property type="entry name" value="RESPONSE_REGULATORY"/>
    <property type="match status" value="1"/>
</dbReference>
<evidence type="ECO:0000313" key="10">
    <source>
        <dbReference type="EMBL" id="MDR7097958.1"/>
    </source>
</evidence>
<dbReference type="EC" id="2.7.13.3" evidence="2"/>
<evidence type="ECO:0000256" key="1">
    <source>
        <dbReference type="ARBA" id="ARBA00000085"/>
    </source>
</evidence>
<dbReference type="Gene3D" id="3.40.50.2300">
    <property type="match status" value="1"/>
</dbReference>
<dbReference type="Gene3D" id="2.60.40.10">
    <property type="entry name" value="Immunoglobulins"/>
    <property type="match status" value="1"/>
</dbReference>
<evidence type="ECO:0000313" key="11">
    <source>
        <dbReference type="Proteomes" id="UP001267878"/>
    </source>
</evidence>
<comment type="caution">
    <text evidence="10">The sequence shown here is derived from an EMBL/GenBank/DDBJ whole genome shotgun (WGS) entry which is preliminary data.</text>
</comment>
<keyword evidence="4" id="KW-0808">Transferase</keyword>
<dbReference type="Gene3D" id="2.130.10.10">
    <property type="entry name" value="YVTN repeat-like/Quinoprotein amine dehydrogenase"/>
    <property type="match status" value="4"/>
</dbReference>
<dbReference type="SMART" id="SM00388">
    <property type="entry name" value="HisKA"/>
    <property type="match status" value="1"/>
</dbReference>
<dbReference type="Proteomes" id="UP001267878">
    <property type="component" value="Unassembled WGS sequence"/>
</dbReference>
<dbReference type="SUPFAM" id="SSF52172">
    <property type="entry name" value="CheY-like"/>
    <property type="match status" value="1"/>
</dbReference>
<keyword evidence="11" id="KW-1185">Reference proteome</keyword>
<dbReference type="RefSeq" id="WP_310051315.1">
    <property type="nucleotide sequence ID" value="NZ_JAVDVW010000001.1"/>
</dbReference>
<evidence type="ECO:0000256" key="4">
    <source>
        <dbReference type="ARBA" id="ARBA00022679"/>
    </source>
</evidence>
<dbReference type="SUPFAM" id="SSF63829">
    <property type="entry name" value="Calcium-dependent phosphotriesterase"/>
    <property type="match status" value="3"/>
</dbReference>
<keyword evidence="5" id="KW-0418">Kinase</keyword>
<dbReference type="Pfam" id="PF07494">
    <property type="entry name" value="Reg_prop"/>
    <property type="match status" value="1"/>
</dbReference>
<dbReference type="PANTHER" id="PTHR43047">
    <property type="entry name" value="TWO-COMPONENT HISTIDINE PROTEIN KINASE"/>
    <property type="match status" value="1"/>
</dbReference>
<keyword evidence="7" id="KW-0812">Transmembrane</keyword>
<dbReference type="Pfam" id="PF00512">
    <property type="entry name" value="HisKA"/>
    <property type="match status" value="1"/>
</dbReference>
<dbReference type="Pfam" id="PF02518">
    <property type="entry name" value="HATPase_c"/>
    <property type="match status" value="1"/>
</dbReference>
<evidence type="ECO:0000256" key="6">
    <source>
        <dbReference type="PROSITE-ProRule" id="PRU00169"/>
    </source>
</evidence>
<sequence length="1207" mass="130080">MAMAWKGLAARVVLRAAGVTGKWALVLFIAGMAAGAHAGLPETPRLRQFTVADGLPSNRINGIAEDRAGYLWIATSDGLVRHDGVDFHTWRVEQGLHDNFVWSVNVDARNRVWFGTHQAGLGVLDAERRHFRYYSRGNTPAMASDDVWSVASTPDGATWFGTADGGLYRIAADGKAVVRFMPRAGDPRSLPHAGVGQLVVAPDGALWVGTQGGVARWTGRDFERVPESALNSSVVNGLTIERDGTLWIGTPEGVSVRRPDGRYSKAPFAQLAGDGKVLHVLSHDRSGQYWYDVPAGLGINGERGIEPVPLYGSANGAVRPSWVGAHQDREGGLWFVSYTNGLWYLPANWRRFAVLSRRDGMPGSLANAHVRGIAPSATGDMWLVGSGGVLDRLNPETGALTHVARDVGAGYVLANVFEDRRGQVWASYSEGLARVDPASGAVTRWRRGDGADAALFGEARFAQTADGLLWLATEHGVQVRDEDGRVQRSMPAGKDGLPSDLFIEQIGTGPDGALWLAGSKGLLMWNAGARRFEPVPGAPSQRVFGFASADKQRVWLARFGAVEAYRWDGAALTLESAIDARNGFPALEPAGIAIDIADRLWLTSVRGLIRVDPANRSVRVFGVRDGLPGQEFEDAPVVRPGDGRILAGATDGLVIFDPSAMKDTSTPPRLVIESVDALRGDGKVAFPPRGTIAIAHDARDVRIVARLLSFNDARNHGYRFRLEGHDSGWVETGSSGERVFSRLKPGHYRLRVQARAADNVWSPEQVLVFDVQPPWWQTWWATAAFALAAVALAWMLAGAYRQRLKRRHAWQLARQKQDLAEQASLAKTRFLATLGHEVRTPMTGVLGMSELLLGTALNPQQRGYVGAIRGAGEHLLRLVNDALDLARIESGKLELADESFDLHALMEDLAALVAPLAKQRGLAFSLSIGDEAPRHVRGDAARVRQILLNLLGNAVKFTERGSVSLGVAPTPEGVCFEVADTGPGLNSEQKSRLFRRFEQAEGARTSARYGGSGLGLAISQELAAAMEGRIEIDSAPGEGTRFSVRLPLPASPVFAARDEAEVPEAPTQRSLSLLLVEDDPTVADVLTGLLRLQGHHVVHMPNGLSALVAVATTPFDAALLDLDLPGMDGLALARQLRIQGFQPPLIAVTARADADAQPEAMDAGFDHFIRKPMTLKMLATLLEGIDPPVRGQALHDMDAEVGQEVDA</sequence>
<dbReference type="InterPro" id="IPR015943">
    <property type="entry name" value="WD40/YVTN_repeat-like_dom_sf"/>
</dbReference>
<feature type="transmembrane region" description="Helical" evidence="7">
    <location>
        <begin position="779"/>
        <end position="800"/>
    </location>
</feature>
<dbReference type="InterPro" id="IPR036890">
    <property type="entry name" value="HATPase_C_sf"/>
</dbReference>
<dbReference type="InterPro" id="IPR005467">
    <property type="entry name" value="His_kinase_dom"/>
</dbReference>
<dbReference type="Pfam" id="PF07495">
    <property type="entry name" value="Y_Y_Y"/>
    <property type="match status" value="1"/>
</dbReference>
<dbReference type="SUPFAM" id="SSF47384">
    <property type="entry name" value="Homodimeric domain of signal transducing histidine kinase"/>
    <property type="match status" value="1"/>
</dbReference>
<dbReference type="InterPro" id="IPR011110">
    <property type="entry name" value="Reg_prop"/>
</dbReference>
<gene>
    <name evidence="10" type="ORF">J2X04_000305</name>
</gene>
<dbReference type="InterPro" id="IPR001789">
    <property type="entry name" value="Sig_transdc_resp-reg_receiver"/>
</dbReference>
<evidence type="ECO:0000256" key="5">
    <source>
        <dbReference type="ARBA" id="ARBA00022777"/>
    </source>
</evidence>
<name>A0ABU1VKY4_9GAMM</name>
<feature type="modified residue" description="4-aspartylphosphate" evidence="6">
    <location>
        <position position="1121"/>
    </location>
</feature>
<dbReference type="PROSITE" id="PS50109">
    <property type="entry name" value="HIS_KIN"/>
    <property type="match status" value="1"/>
</dbReference>
<dbReference type="EMBL" id="JAVDVW010000001">
    <property type="protein sequence ID" value="MDR7097958.1"/>
    <property type="molecule type" value="Genomic_DNA"/>
</dbReference>
<dbReference type="InterPro" id="IPR011006">
    <property type="entry name" value="CheY-like_superfamily"/>
</dbReference>
<dbReference type="InterPro" id="IPR004358">
    <property type="entry name" value="Sig_transdc_His_kin-like_C"/>
</dbReference>
<dbReference type="SUPFAM" id="SSF55874">
    <property type="entry name" value="ATPase domain of HSP90 chaperone/DNA topoisomerase II/histidine kinase"/>
    <property type="match status" value="1"/>
</dbReference>
<proteinExistence type="predicted"/>
<dbReference type="SMART" id="SM00448">
    <property type="entry name" value="REC"/>
    <property type="match status" value="1"/>
</dbReference>
<accession>A0ABU1VKY4</accession>
<protein>
    <recommendedName>
        <fullName evidence="2">histidine kinase</fullName>
        <ecNumber evidence="2">2.7.13.3</ecNumber>
    </recommendedName>
</protein>
<dbReference type="PRINTS" id="PR00344">
    <property type="entry name" value="BCTRLSENSOR"/>
</dbReference>
<dbReference type="SMART" id="SM00387">
    <property type="entry name" value="HATPase_c"/>
    <property type="match status" value="1"/>
</dbReference>
<dbReference type="Gene3D" id="1.10.287.130">
    <property type="match status" value="1"/>
</dbReference>
<dbReference type="InterPro" id="IPR003594">
    <property type="entry name" value="HATPase_dom"/>
</dbReference>
<keyword evidence="7" id="KW-1133">Transmembrane helix</keyword>
<dbReference type="InterPro" id="IPR011123">
    <property type="entry name" value="Y_Y_Y"/>
</dbReference>
<dbReference type="InterPro" id="IPR013783">
    <property type="entry name" value="Ig-like_fold"/>
</dbReference>
<evidence type="ECO:0000256" key="3">
    <source>
        <dbReference type="ARBA" id="ARBA00022553"/>
    </source>
</evidence>
<dbReference type="InterPro" id="IPR003661">
    <property type="entry name" value="HisK_dim/P_dom"/>
</dbReference>
<evidence type="ECO:0000256" key="7">
    <source>
        <dbReference type="SAM" id="Phobius"/>
    </source>
</evidence>
<dbReference type="Gene3D" id="3.30.565.10">
    <property type="entry name" value="Histidine kinase-like ATPase, C-terminal domain"/>
    <property type="match status" value="1"/>
</dbReference>
<dbReference type="CDD" id="cd17546">
    <property type="entry name" value="REC_hyHK_CKI1_RcsC-like"/>
    <property type="match status" value="1"/>
</dbReference>
<feature type="domain" description="Histidine kinase" evidence="8">
    <location>
        <begin position="833"/>
        <end position="1050"/>
    </location>
</feature>
<dbReference type="PANTHER" id="PTHR43047:SF72">
    <property type="entry name" value="OSMOSENSING HISTIDINE PROTEIN KINASE SLN1"/>
    <property type="match status" value="1"/>
</dbReference>
<organism evidence="10 11">
    <name type="scientific">Agrilutibacter niabensis</name>
    <dbReference type="NCBI Taxonomy" id="380628"/>
    <lineage>
        <taxon>Bacteria</taxon>
        <taxon>Pseudomonadati</taxon>
        <taxon>Pseudomonadota</taxon>
        <taxon>Gammaproteobacteria</taxon>
        <taxon>Lysobacterales</taxon>
        <taxon>Lysobacteraceae</taxon>
        <taxon>Agrilutibacter</taxon>
    </lineage>
</organism>
<feature type="domain" description="Response regulatory" evidence="9">
    <location>
        <begin position="1072"/>
        <end position="1186"/>
    </location>
</feature>
<evidence type="ECO:0000256" key="2">
    <source>
        <dbReference type="ARBA" id="ARBA00012438"/>
    </source>
</evidence>
<keyword evidence="7" id="KW-0472">Membrane</keyword>
<keyword evidence="3 6" id="KW-0597">Phosphoprotein</keyword>
<comment type="catalytic activity">
    <reaction evidence="1">
        <text>ATP + protein L-histidine = ADP + protein N-phospho-L-histidine.</text>
        <dbReference type="EC" id="2.7.13.3"/>
    </reaction>
</comment>
<dbReference type="InterPro" id="IPR036097">
    <property type="entry name" value="HisK_dim/P_sf"/>
</dbReference>
<evidence type="ECO:0000259" key="9">
    <source>
        <dbReference type="PROSITE" id="PS50110"/>
    </source>
</evidence>
<dbReference type="Pfam" id="PF00072">
    <property type="entry name" value="Response_reg"/>
    <property type="match status" value="1"/>
</dbReference>